<name>A0ABS7DFM7_9GAMM</name>
<organism evidence="2 3">
    <name type="scientific">Succinivibrio faecicola</name>
    <dbReference type="NCBI Taxonomy" id="2820300"/>
    <lineage>
        <taxon>Bacteria</taxon>
        <taxon>Pseudomonadati</taxon>
        <taxon>Pseudomonadota</taxon>
        <taxon>Gammaproteobacteria</taxon>
        <taxon>Aeromonadales</taxon>
        <taxon>Succinivibrionaceae</taxon>
        <taxon>Succinivibrio</taxon>
    </lineage>
</organism>
<protein>
    <submittedName>
        <fullName evidence="2">HNH endonuclease</fullName>
    </submittedName>
</protein>
<dbReference type="Proteomes" id="UP000731465">
    <property type="component" value="Unassembled WGS sequence"/>
</dbReference>
<dbReference type="GO" id="GO:0004519">
    <property type="term" value="F:endonuclease activity"/>
    <property type="evidence" value="ECO:0007669"/>
    <property type="project" value="UniProtKB-KW"/>
</dbReference>
<dbReference type="EMBL" id="JAGFNY010000010">
    <property type="protein sequence ID" value="MBW7570090.1"/>
    <property type="molecule type" value="Genomic_DNA"/>
</dbReference>
<reference evidence="2 3" key="1">
    <citation type="submission" date="2021-03" db="EMBL/GenBank/DDBJ databases">
        <title>Succinivibrio sp. nov. isolated from feces of cow.</title>
        <authorList>
            <person name="Choi J.-Y."/>
        </authorList>
    </citation>
    <scope>NUCLEOTIDE SEQUENCE [LARGE SCALE GENOMIC DNA]</scope>
    <source>
        <strain evidence="2 3">AGMB01872</strain>
    </source>
</reference>
<keyword evidence="2" id="KW-0255">Endonuclease</keyword>
<keyword evidence="2" id="KW-0378">Hydrolase</keyword>
<dbReference type="InterPro" id="IPR002711">
    <property type="entry name" value="HNH"/>
</dbReference>
<sequence length="331" mass="38588">MAGWALTEGEYSKISLSDSDLSRIFASIFSPSSRNTTSYKFGFIKSLLDNLYNVDSSLSLSFDTVFSTFAESYWNLILKYNLNQQSGKNAKITTILKGLFDSFGYGEVIPFESLSNEQKLQIIKAVKVECSKYVVGALYDDSSRSMYSFSKKTKVIQFNPTVYKYLCTNKVMLEKVNYFEWSRFLEKVNSEEYTKLISTKLDVSTQRSDLSMYRQILYEEFECHNCFYCGKSLKSKIHVDHFIPWSFVKEDRLYNFVLACPHCNTQKNNKLAPQKFIHDIVERNNVLINESLRIEDMYRIDTNSYTDSTINNLYEYALVNGFRRWDVSVFI</sequence>
<dbReference type="RefSeq" id="WP_219937310.1">
    <property type="nucleotide sequence ID" value="NZ_JAGFNY010000010.1"/>
</dbReference>
<feature type="domain" description="HNH nuclease" evidence="1">
    <location>
        <begin position="213"/>
        <end position="265"/>
    </location>
</feature>
<dbReference type="SMART" id="SM00507">
    <property type="entry name" value="HNHc"/>
    <property type="match status" value="1"/>
</dbReference>
<proteinExistence type="predicted"/>
<accession>A0ABS7DFM7</accession>
<keyword evidence="3" id="KW-1185">Reference proteome</keyword>
<dbReference type="Pfam" id="PF01844">
    <property type="entry name" value="HNH"/>
    <property type="match status" value="1"/>
</dbReference>
<gene>
    <name evidence="2" type="ORF">J5V48_04190</name>
</gene>
<dbReference type="InterPro" id="IPR003615">
    <property type="entry name" value="HNH_nuc"/>
</dbReference>
<comment type="caution">
    <text evidence="2">The sequence shown here is derived from an EMBL/GenBank/DDBJ whole genome shotgun (WGS) entry which is preliminary data.</text>
</comment>
<evidence type="ECO:0000313" key="2">
    <source>
        <dbReference type="EMBL" id="MBW7570090.1"/>
    </source>
</evidence>
<keyword evidence="2" id="KW-0540">Nuclease</keyword>
<evidence type="ECO:0000259" key="1">
    <source>
        <dbReference type="SMART" id="SM00507"/>
    </source>
</evidence>
<evidence type="ECO:0000313" key="3">
    <source>
        <dbReference type="Proteomes" id="UP000731465"/>
    </source>
</evidence>
<dbReference type="Gene3D" id="1.10.30.50">
    <property type="match status" value="1"/>
</dbReference>
<dbReference type="CDD" id="cd00085">
    <property type="entry name" value="HNHc"/>
    <property type="match status" value="1"/>
</dbReference>